<evidence type="ECO:0000256" key="2">
    <source>
        <dbReference type="ARBA" id="ARBA00022801"/>
    </source>
</evidence>
<dbReference type="SUPFAM" id="SSF53098">
    <property type="entry name" value="Ribonuclease H-like"/>
    <property type="match status" value="1"/>
</dbReference>
<dbReference type="EMBL" id="SRHE01000384">
    <property type="protein sequence ID" value="TWW09108.1"/>
    <property type="molecule type" value="Genomic_DNA"/>
</dbReference>
<keyword evidence="1" id="KW-0540">Nuclease</keyword>
<keyword evidence="6" id="KW-1185">Reference proteome</keyword>
<dbReference type="PANTHER" id="PTHR30231">
    <property type="entry name" value="DNA POLYMERASE III SUBUNIT EPSILON"/>
    <property type="match status" value="1"/>
</dbReference>
<dbReference type="GO" id="GO:0005829">
    <property type="term" value="C:cytosol"/>
    <property type="evidence" value="ECO:0007669"/>
    <property type="project" value="TreeGrafter"/>
</dbReference>
<keyword evidence="3" id="KW-0269">Exonuclease</keyword>
<dbReference type="Gene3D" id="3.30.420.10">
    <property type="entry name" value="Ribonuclease H-like superfamily/Ribonuclease H"/>
    <property type="match status" value="1"/>
</dbReference>
<feature type="domain" description="Exonuclease" evidence="4">
    <location>
        <begin position="30"/>
        <end position="194"/>
    </location>
</feature>
<dbReference type="PANTHER" id="PTHR30231:SF4">
    <property type="entry name" value="PROTEIN NEN2"/>
    <property type="match status" value="1"/>
</dbReference>
<dbReference type="GO" id="GO:0008408">
    <property type="term" value="F:3'-5' exonuclease activity"/>
    <property type="evidence" value="ECO:0007669"/>
    <property type="project" value="TreeGrafter"/>
</dbReference>
<dbReference type="Pfam" id="PF00929">
    <property type="entry name" value="RNase_T"/>
    <property type="match status" value="1"/>
</dbReference>
<reference evidence="5 6" key="2">
    <citation type="submission" date="2019-08" db="EMBL/GenBank/DDBJ databases">
        <authorList>
            <person name="Henke P."/>
        </authorList>
    </citation>
    <scope>NUCLEOTIDE SEQUENCE [LARGE SCALE GENOMIC DNA]</scope>
    <source>
        <strain evidence="5">Phe10_nw2017</strain>
    </source>
</reference>
<accession>A0A5C6M3C5</accession>
<name>A0A5C6M3C5_9PLAN</name>
<keyword evidence="2" id="KW-0378">Hydrolase</keyword>
<dbReference type="InterPro" id="IPR013520">
    <property type="entry name" value="Ribonucl_H"/>
</dbReference>
<dbReference type="Proteomes" id="UP000321083">
    <property type="component" value="Unassembled WGS sequence"/>
</dbReference>
<reference evidence="5 6" key="1">
    <citation type="submission" date="2019-08" db="EMBL/GenBank/DDBJ databases">
        <title>100 year-old enigma solved: identification of Planctomyces bekefii, the type genus and species of the phylum Planctomycetes.</title>
        <authorList>
            <person name="Svetlana D.N."/>
            <person name="Overmann J."/>
        </authorList>
    </citation>
    <scope>NUCLEOTIDE SEQUENCE [LARGE SCALE GENOMIC DNA]</scope>
    <source>
        <strain evidence="5">Phe10_nw2017</strain>
    </source>
</reference>
<evidence type="ECO:0000256" key="1">
    <source>
        <dbReference type="ARBA" id="ARBA00022722"/>
    </source>
</evidence>
<evidence type="ECO:0000259" key="4">
    <source>
        <dbReference type="SMART" id="SM00479"/>
    </source>
</evidence>
<evidence type="ECO:0000313" key="6">
    <source>
        <dbReference type="Proteomes" id="UP000321083"/>
    </source>
</evidence>
<comment type="caution">
    <text evidence="5">The sequence shown here is derived from an EMBL/GenBank/DDBJ whole genome shotgun (WGS) entry which is preliminary data.</text>
</comment>
<dbReference type="GO" id="GO:0003676">
    <property type="term" value="F:nucleic acid binding"/>
    <property type="evidence" value="ECO:0007669"/>
    <property type="project" value="InterPro"/>
</dbReference>
<dbReference type="InterPro" id="IPR012337">
    <property type="entry name" value="RNaseH-like_sf"/>
</dbReference>
<gene>
    <name evidence="5" type="ORF">E3A20_17620</name>
</gene>
<sequence>MDTGDGRSGNRKREAGGDAGILGHAIAETPIAVLDFETTGLSPGLDRVVEVSVVRVDPGGGPPRLVLDTLVNPERPMAATEVHGIRGAHVRNAPRFHEIAGELVRATAGCVVAAYNAYFDMKFLEFELGLSGIRQLPPFFCLMYLRPMLDLGVRCSLEQACQAHGHPYVATHAAADDAMASAELYRIYAGEISRRSVQTFGDLARLRRYRFVESFRRQPLSEPQHAAMTRGRLVSRSIAVGG</sequence>
<dbReference type="InterPro" id="IPR036397">
    <property type="entry name" value="RNaseH_sf"/>
</dbReference>
<dbReference type="SMART" id="SM00479">
    <property type="entry name" value="EXOIII"/>
    <property type="match status" value="1"/>
</dbReference>
<protein>
    <recommendedName>
        <fullName evidence="4">Exonuclease domain-containing protein</fullName>
    </recommendedName>
</protein>
<proteinExistence type="predicted"/>
<evidence type="ECO:0000313" key="5">
    <source>
        <dbReference type="EMBL" id="TWW09108.1"/>
    </source>
</evidence>
<evidence type="ECO:0000256" key="3">
    <source>
        <dbReference type="ARBA" id="ARBA00022839"/>
    </source>
</evidence>
<organism evidence="5 6">
    <name type="scientific">Planctomyces bekefii</name>
    <dbReference type="NCBI Taxonomy" id="1653850"/>
    <lineage>
        <taxon>Bacteria</taxon>
        <taxon>Pseudomonadati</taxon>
        <taxon>Planctomycetota</taxon>
        <taxon>Planctomycetia</taxon>
        <taxon>Planctomycetales</taxon>
        <taxon>Planctomycetaceae</taxon>
        <taxon>Planctomyces</taxon>
    </lineage>
</organism>
<dbReference type="AlphaFoldDB" id="A0A5C6M3C5"/>
<dbReference type="GO" id="GO:0006259">
    <property type="term" value="P:DNA metabolic process"/>
    <property type="evidence" value="ECO:0007669"/>
    <property type="project" value="UniProtKB-ARBA"/>
</dbReference>
<dbReference type="CDD" id="cd06127">
    <property type="entry name" value="DEDDh"/>
    <property type="match status" value="1"/>
</dbReference>